<evidence type="ECO:0000313" key="4">
    <source>
        <dbReference type="EMBL" id="RQH44555.1"/>
    </source>
</evidence>
<proteinExistence type="predicted"/>
<dbReference type="OrthoDB" id="5508521at2"/>
<dbReference type="Pfam" id="PF00515">
    <property type="entry name" value="TPR_1"/>
    <property type="match status" value="2"/>
</dbReference>
<dbReference type="Pfam" id="PF13181">
    <property type="entry name" value="TPR_8"/>
    <property type="match status" value="1"/>
</dbReference>
<evidence type="ECO:0000313" key="5">
    <source>
        <dbReference type="Proteomes" id="UP000269154"/>
    </source>
</evidence>
<dbReference type="Gene3D" id="1.25.40.10">
    <property type="entry name" value="Tetratricopeptide repeat domain"/>
    <property type="match status" value="3"/>
</dbReference>
<dbReference type="EMBL" id="RCBY01000052">
    <property type="protein sequence ID" value="RQH44555.1"/>
    <property type="molecule type" value="Genomic_DNA"/>
</dbReference>
<feature type="repeat" description="TPR" evidence="3">
    <location>
        <begin position="72"/>
        <end position="105"/>
    </location>
</feature>
<dbReference type="AlphaFoldDB" id="A0A3N6PVT4"/>
<keyword evidence="1" id="KW-0677">Repeat</keyword>
<protein>
    <submittedName>
        <fullName evidence="4">Tetratricopeptide repeat protein</fullName>
    </submittedName>
</protein>
<dbReference type="Proteomes" id="UP000269154">
    <property type="component" value="Unassembled WGS sequence"/>
</dbReference>
<dbReference type="SMART" id="SM00028">
    <property type="entry name" value="TPR"/>
    <property type="match status" value="7"/>
</dbReference>
<feature type="repeat" description="TPR" evidence="3">
    <location>
        <begin position="213"/>
        <end position="246"/>
    </location>
</feature>
<dbReference type="PANTHER" id="PTHR44858:SF1">
    <property type="entry name" value="UDP-N-ACETYLGLUCOSAMINE--PEPTIDE N-ACETYLGLUCOSAMINYLTRANSFERASE SPINDLY-RELATED"/>
    <property type="match status" value="1"/>
</dbReference>
<dbReference type="InterPro" id="IPR019734">
    <property type="entry name" value="TPR_rpt"/>
</dbReference>
<name>A0A3N6PVT4_9CYAN</name>
<evidence type="ECO:0000256" key="1">
    <source>
        <dbReference type="ARBA" id="ARBA00022737"/>
    </source>
</evidence>
<dbReference type="InterPro" id="IPR011990">
    <property type="entry name" value="TPR-like_helical_dom_sf"/>
</dbReference>
<evidence type="ECO:0000256" key="2">
    <source>
        <dbReference type="ARBA" id="ARBA00022803"/>
    </source>
</evidence>
<keyword evidence="5" id="KW-1185">Reference proteome</keyword>
<dbReference type="InterPro" id="IPR050498">
    <property type="entry name" value="Ycf3"/>
</dbReference>
<dbReference type="PROSITE" id="PS50293">
    <property type="entry name" value="TPR_REGION"/>
    <property type="match status" value="1"/>
</dbReference>
<dbReference type="PANTHER" id="PTHR44858">
    <property type="entry name" value="TETRATRICOPEPTIDE REPEAT PROTEIN 6"/>
    <property type="match status" value="1"/>
</dbReference>
<keyword evidence="2 3" id="KW-0802">TPR repeat</keyword>
<feature type="repeat" description="TPR" evidence="3">
    <location>
        <begin position="179"/>
        <end position="212"/>
    </location>
</feature>
<evidence type="ECO:0000256" key="3">
    <source>
        <dbReference type="PROSITE-ProRule" id="PRU00339"/>
    </source>
</evidence>
<accession>A0A3N6PVT4</accession>
<reference evidence="4 5" key="1">
    <citation type="journal article" date="2018" name="ACS Chem. Biol.">
        <title>Ketoreductase domain dysfunction expands chemodiversity: malyngamide biosynthesis in the cyanobacterium Okeania hirsuta.</title>
        <authorList>
            <person name="Moss N.A."/>
            <person name="Leao T."/>
            <person name="Rankin M."/>
            <person name="McCullough T.M."/>
            <person name="Qu P."/>
            <person name="Korobeynikov A."/>
            <person name="Smith J.L."/>
            <person name="Gerwick L."/>
            <person name="Gerwick W.H."/>
        </authorList>
    </citation>
    <scope>NUCLEOTIDE SEQUENCE [LARGE SCALE GENOMIC DNA]</scope>
    <source>
        <strain evidence="4 5">PAB10Feb10-1</strain>
    </source>
</reference>
<sequence length="309" mass="35062">MNNFYRFILSIGIVFAVIFSSFSPPMKTATASSESGIYQKFFTEGIANTQDKNYEQAVNNFTKAIELNSNFASAYSNRCLVYLQWEKYQQAIADCIQAVKINPDNIEANLNLGLAYYKIGNYQQAIAEYTKVLNQNHNDFRALYNRGLANFELKNYQKAVLDYNLVLAKTKQDNNFDRADIYNERGLAYLMSKKMHKAMADFSYAINIDANNSRAYLNRGCVCSKMGNIEGAMEDFSKTLQLNPHEAQAYLNRGLLHHHQGLYQAAIQDWQAAAKCFCDGGDMVAYHHTQALINKLQTWLLSSNQTAIA</sequence>
<comment type="caution">
    <text evidence="4">The sequence shown here is derived from an EMBL/GenBank/DDBJ whole genome shotgun (WGS) entry which is preliminary data.</text>
</comment>
<feature type="repeat" description="TPR" evidence="3">
    <location>
        <begin position="106"/>
        <end position="139"/>
    </location>
</feature>
<feature type="repeat" description="TPR" evidence="3">
    <location>
        <begin position="38"/>
        <end position="71"/>
    </location>
</feature>
<dbReference type="SUPFAM" id="SSF48452">
    <property type="entry name" value="TPR-like"/>
    <property type="match status" value="1"/>
</dbReference>
<dbReference type="Pfam" id="PF13432">
    <property type="entry name" value="TPR_16"/>
    <property type="match status" value="1"/>
</dbReference>
<organism evidence="4 5">
    <name type="scientific">Okeania hirsuta</name>
    <dbReference type="NCBI Taxonomy" id="1458930"/>
    <lineage>
        <taxon>Bacteria</taxon>
        <taxon>Bacillati</taxon>
        <taxon>Cyanobacteriota</taxon>
        <taxon>Cyanophyceae</taxon>
        <taxon>Oscillatoriophycideae</taxon>
        <taxon>Oscillatoriales</taxon>
        <taxon>Microcoleaceae</taxon>
        <taxon>Okeania</taxon>
    </lineage>
</organism>
<dbReference type="RefSeq" id="WP_124147448.1">
    <property type="nucleotide sequence ID" value="NZ_CAWOKI010000264.1"/>
</dbReference>
<gene>
    <name evidence="4" type="ORF">D5R40_11565</name>
</gene>
<dbReference type="PROSITE" id="PS50005">
    <property type="entry name" value="TPR"/>
    <property type="match status" value="5"/>
</dbReference>